<accession>A0A229FWS7</accession>
<dbReference type="EMBL" id="NJGG01000001">
    <property type="protein sequence ID" value="OXL16476.1"/>
    <property type="molecule type" value="Genomic_DNA"/>
</dbReference>
<dbReference type="OrthoDB" id="9870834at2"/>
<dbReference type="RefSeq" id="WP_089515503.1">
    <property type="nucleotide sequence ID" value="NZ_NJGG01000001.1"/>
</dbReference>
<dbReference type="Proteomes" id="UP000215188">
    <property type="component" value="Unassembled WGS sequence"/>
</dbReference>
<protein>
    <submittedName>
        <fullName evidence="2">Uncharacterized protein</fullName>
    </submittedName>
</protein>
<keyword evidence="3" id="KW-1185">Reference proteome</keyword>
<reference evidence="2 3" key="1">
    <citation type="submission" date="2017-06" db="EMBL/GenBank/DDBJ databases">
        <title>Reclassification of a Polynucleobacter cosmopolitanus strain isolated from tropical Lake Victoria as Polynucleobacter victoriensis comb. nov.</title>
        <authorList>
            <person name="Hahn M.W."/>
        </authorList>
    </citation>
    <scope>NUCLEOTIDE SEQUENCE [LARGE SCALE GENOMIC DNA]</scope>
    <source>
        <strain evidence="2 3">MWH-MoIso2</strain>
    </source>
</reference>
<name>A0A229FWS7_9BURK</name>
<organism evidence="2 3">
    <name type="scientific">Polynucleobacter cosmopolitanus</name>
    <dbReference type="NCBI Taxonomy" id="351345"/>
    <lineage>
        <taxon>Bacteria</taxon>
        <taxon>Pseudomonadati</taxon>
        <taxon>Pseudomonadota</taxon>
        <taxon>Betaproteobacteria</taxon>
        <taxon>Burkholderiales</taxon>
        <taxon>Burkholderiaceae</taxon>
        <taxon>Polynucleobacter</taxon>
    </lineage>
</organism>
<evidence type="ECO:0000313" key="3">
    <source>
        <dbReference type="Proteomes" id="UP000215188"/>
    </source>
</evidence>
<proteinExistence type="predicted"/>
<keyword evidence="1" id="KW-0472">Membrane</keyword>
<keyword evidence="1" id="KW-1133">Transmembrane helix</keyword>
<sequence>MSQAMCELLVDKLINSDELGEITETIQVGVESGQGIWQLLMDNPIVFGMLVGGGVATYIRKWFFKRYREVSR</sequence>
<gene>
    <name evidence="2" type="ORF">AOC33_05330</name>
</gene>
<evidence type="ECO:0000313" key="2">
    <source>
        <dbReference type="EMBL" id="OXL16476.1"/>
    </source>
</evidence>
<evidence type="ECO:0000256" key="1">
    <source>
        <dbReference type="SAM" id="Phobius"/>
    </source>
</evidence>
<feature type="transmembrane region" description="Helical" evidence="1">
    <location>
        <begin position="45"/>
        <end position="63"/>
    </location>
</feature>
<dbReference type="AlphaFoldDB" id="A0A229FWS7"/>
<keyword evidence="1" id="KW-0812">Transmembrane</keyword>
<comment type="caution">
    <text evidence="2">The sequence shown here is derived from an EMBL/GenBank/DDBJ whole genome shotgun (WGS) entry which is preliminary data.</text>
</comment>